<evidence type="ECO:0000259" key="5">
    <source>
        <dbReference type="SMART" id="SM00014"/>
    </source>
</evidence>
<proteinExistence type="predicted"/>
<evidence type="ECO:0000313" key="6">
    <source>
        <dbReference type="EMBL" id="AHE97245.1"/>
    </source>
</evidence>
<accession>W0DK38</accession>
<dbReference type="AlphaFoldDB" id="W0DK38"/>
<dbReference type="EC" id="3.6.1.27" evidence="1"/>
<dbReference type="PANTHER" id="PTHR14969">
    <property type="entry name" value="SPHINGOSINE-1-PHOSPHATE PHOSPHOHYDROLASE"/>
    <property type="match status" value="1"/>
</dbReference>
<protein>
    <recommendedName>
        <fullName evidence="1">undecaprenyl-diphosphate phosphatase</fullName>
        <ecNumber evidence="1">3.6.1.27</ecNumber>
    </recommendedName>
    <alternativeName>
        <fullName evidence="2">Undecaprenyl pyrophosphate phosphatase</fullName>
    </alternativeName>
</protein>
<dbReference type="InterPro" id="IPR000326">
    <property type="entry name" value="PAP2/HPO"/>
</dbReference>
<dbReference type="SMART" id="SM00014">
    <property type="entry name" value="acidPPc"/>
    <property type="match status" value="1"/>
</dbReference>
<dbReference type="STRING" id="713585.THITH_02045"/>
<dbReference type="Proteomes" id="UP000005289">
    <property type="component" value="Chromosome"/>
</dbReference>
<evidence type="ECO:0000256" key="4">
    <source>
        <dbReference type="SAM" id="Phobius"/>
    </source>
</evidence>
<gene>
    <name evidence="6" type="ORF">THITH_02045</name>
</gene>
<evidence type="ECO:0000256" key="2">
    <source>
        <dbReference type="ARBA" id="ARBA00032707"/>
    </source>
</evidence>
<organism evidence="6 7">
    <name type="scientific">Thioalkalivibrio paradoxus ARh 1</name>
    <dbReference type="NCBI Taxonomy" id="713585"/>
    <lineage>
        <taxon>Bacteria</taxon>
        <taxon>Pseudomonadati</taxon>
        <taxon>Pseudomonadota</taxon>
        <taxon>Gammaproteobacteria</taxon>
        <taxon>Chromatiales</taxon>
        <taxon>Ectothiorhodospiraceae</taxon>
        <taxon>Thioalkalivibrio</taxon>
    </lineage>
</organism>
<keyword evidence="4" id="KW-1133">Transmembrane helix</keyword>
<dbReference type="Gene3D" id="1.20.144.10">
    <property type="entry name" value="Phosphatidic acid phosphatase type 2/haloperoxidase"/>
    <property type="match status" value="1"/>
</dbReference>
<feature type="transmembrane region" description="Helical" evidence="4">
    <location>
        <begin position="143"/>
        <end position="160"/>
    </location>
</feature>
<keyword evidence="4" id="KW-0812">Transmembrane</keyword>
<dbReference type="InterPro" id="IPR036938">
    <property type="entry name" value="PAP2/HPO_sf"/>
</dbReference>
<dbReference type="CDD" id="cd01610">
    <property type="entry name" value="PAP2_like"/>
    <property type="match status" value="1"/>
</dbReference>
<keyword evidence="4" id="KW-0472">Membrane</keyword>
<feature type="domain" description="Phosphatidic acid phosphatase type 2/haloperoxidase" evidence="5">
    <location>
        <begin position="1"/>
        <end position="104"/>
    </location>
</feature>
<dbReference type="EMBL" id="CP007029">
    <property type="protein sequence ID" value="AHE97245.1"/>
    <property type="molecule type" value="Genomic_DNA"/>
</dbReference>
<dbReference type="KEGG" id="tti:THITH_02045"/>
<keyword evidence="7" id="KW-1185">Reference proteome</keyword>
<feature type="transmembrane region" description="Helical" evidence="4">
    <location>
        <begin position="117"/>
        <end position="137"/>
    </location>
</feature>
<evidence type="ECO:0000256" key="1">
    <source>
        <dbReference type="ARBA" id="ARBA00012374"/>
    </source>
</evidence>
<comment type="catalytic activity">
    <reaction evidence="3">
        <text>di-trans,octa-cis-undecaprenyl diphosphate + H2O = di-trans,octa-cis-undecaprenyl phosphate + phosphate + H(+)</text>
        <dbReference type="Rhea" id="RHEA:28094"/>
        <dbReference type="ChEBI" id="CHEBI:15377"/>
        <dbReference type="ChEBI" id="CHEBI:15378"/>
        <dbReference type="ChEBI" id="CHEBI:43474"/>
        <dbReference type="ChEBI" id="CHEBI:58405"/>
        <dbReference type="ChEBI" id="CHEBI:60392"/>
        <dbReference type="EC" id="3.6.1.27"/>
    </reaction>
</comment>
<dbReference type="GO" id="GO:0050380">
    <property type="term" value="F:undecaprenyl-diphosphatase activity"/>
    <property type="evidence" value="ECO:0007669"/>
    <property type="project" value="UniProtKB-EC"/>
</dbReference>
<dbReference type="HOGENOM" id="CLU_1474542_0_0_6"/>
<dbReference type="PANTHER" id="PTHR14969:SF13">
    <property type="entry name" value="AT30094P"/>
    <property type="match status" value="1"/>
</dbReference>
<evidence type="ECO:0000313" key="7">
    <source>
        <dbReference type="Proteomes" id="UP000005289"/>
    </source>
</evidence>
<dbReference type="SUPFAM" id="SSF48317">
    <property type="entry name" value="Acid phosphatase/Vanadium-dependent haloperoxidase"/>
    <property type="match status" value="1"/>
</dbReference>
<sequence length="183" mass="19253">MAGILTHVPKELLDLPRPAALFEPGSFHLIGPALHSKGPPSGHSLAVFLVAGIAVYFVRSGFLRLVLLAGAALVALSRVAVGAHWPLDVVLGSGLGLVGAWLSIRIAEWLPWGRNPWVYLATLAFFVGAAGVLLLSFDPGYPLGRELSVFVAASTLIVVFRHHLVDPAPAAADLPRGRNVPPA</sequence>
<reference evidence="6 7" key="1">
    <citation type="submission" date="2013-12" db="EMBL/GenBank/DDBJ databases">
        <authorList>
            <consortium name="DOE Joint Genome Institute"/>
            <person name="Muyzer G."/>
            <person name="Huntemann M."/>
            <person name="Han J."/>
            <person name="Chen A."/>
            <person name="Kyrpides N."/>
            <person name="Mavromatis K."/>
            <person name="Markowitz V."/>
            <person name="Palaniappan K."/>
            <person name="Ivanova N."/>
            <person name="Schaumberg A."/>
            <person name="Pati A."/>
            <person name="Liolios K."/>
            <person name="Nordberg H.P."/>
            <person name="Cantor M.N."/>
            <person name="Hua S.X."/>
            <person name="Woyke T."/>
        </authorList>
    </citation>
    <scope>NUCLEOTIDE SEQUENCE [LARGE SCALE GENOMIC DNA]</scope>
    <source>
        <strain evidence="6 7">ARh 1</strain>
    </source>
</reference>
<feature type="transmembrane region" description="Helical" evidence="4">
    <location>
        <begin position="89"/>
        <end position="110"/>
    </location>
</feature>
<dbReference type="Pfam" id="PF01569">
    <property type="entry name" value="PAP2"/>
    <property type="match status" value="1"/>
</dbReference>
<name>W0DK38_9GAMM</name>
<evidence type="ECO:0000256" key="3">
    <source>
        <dbReference type="ARBA" id="ARBA00047594"/>
    </source>
</evidence>
<feature type="transmembrane region" description="Helical" evidence="4">
    <location>
        <begin position="41"/>
        <end position="58"/>
    </location>
</feature>